<dbReference type="Proteomes" id="UP000182829">
    <property type="component" value="Unassembled WGS sequence"/>
</dbReference>
<proteinExistence type="predicted"/>
<name>A0A1I3JSH4_9EURY</name>
<protein>
    <submittedName>
        <fullName evidence="1">Uncharacterized protein</fullName>
    </submittedName>
</protein>
<accession>A0A1I3JSH4</accession>
<gene>
    <name evidence="1" type="ORF">SAMN05443661_102226</name>
</gene>
<dbReference type="GeneID" id="14209018"/>
<evidence type="ECO:0000313" key="1">
    <source>
        <dbReference type="EMBL" id="SFI62968.1"/>
    </source>
</evidence>
<reference evidence="1 2" key="1">
    <citation type="submission" date="2016-10" db="EMBL/GenBank/DDBJ databases">
        <authorList>
            <person name="de Groot N.N."/>
        </authorList>
    </citation>
    <scope>NUCLEOTIDE SEQUENCE [LARGE SCALE GENOMIC DNA]</scope>
    <source>
        <strain evidence="1 2">SP2</strain>
    </source>
</reference>
<dbReference type="EMBL" id="FORO01000002">
    <property type="protein sequence ID" value="SFI62968.1"/>
    <property type="molecule type" value="Genomic_DNA"/>
</dbReference>
<organism evidence="1 2">
    <name type="scientific">Natronobacterium gregoryi</name>
    <dbReference type="NCBI Taxonomy" id="44930"/>
    <lineage>
        <taxon>Archaea</taxon>
        <taxon>Methanobacteriati</taxon>
        <taxon>Methanobacteriota</taxon>
        <taxon>Stenosarchaea group</taxon>
        <taxon>Halobacteria</taxon>
        <taxon>Halobacteriales</taxon>
        <taxon>Natrialbaceae</taxon>
        <taxon>Natronobacterium</taxon>
    </lineage>
</organism>
<dbReference type="AlphaFoldDB" id="A0A1I3JSH4"/>
<evidence type="ECO:0000313" key="2">
    <source>
        <dbReference type="Proteomes" id="UP000182829"/>
    </source>
</evidence>
<sequence>MISGFENDEAVFYVEREVATEEDPYGETEPVTEWVPLSLDDDQWEYADGELVYDDSDVEPAQVRVERQSAEYVREVYGEWPAKVYRVFAYPRDVGSVDGRDYDLEIEADDRVELASTDGRFATQPPTVQRLDASIPEYIQLEVTRIGL</sequence>
<dbReference type="RefSeq" id="WP_005577905.1">
    <property type="nucleotide sequence ID" value="NZ_FORO01000002.1"/>
</dbReference>
<dbReference type="OrthoDB" id="199039at2157"/>